<sequence>MFIVVSLCGCAGDATPERTTTASASEPSHPTATAWPDVLAAACSDAGELASQITNADLALMYGYDTAARWGERVAEAKVAASVLNEYASFPAAQALATAVQSIPPLSDGDSTGVKTIESAQALLNLQCVANGTEIAVRVSYSPPKGFYPEPPGE</sequence>
<dbReference type="AlphaFoldDB" id="A0AA41XHV4"/>
<evidence type="ECO:0000313" key="2">
    <source>
        <dbReference type="Proteomes" id="UP001165587"/>
    </source>
</evidence>
<dbReference type="EMBL" id="JANLCK010000005">
    <property type="protein sequence ID" value="MCS5726555.1"/>
    <property type="molecule type" value="Genomic_DNA"/>
</dbReference>
<dbReference type="RefSeq" id="WP_259529071.1">
    <property type="nucleotide sequence ID" value="NZ_JANLCK010000005.1"/>
</dbReference>
<comment type="caution">
    <text evidence="1">The sequence shown here is derived from an EMBL/GenBank/DDBJ whole genome shotgun (WGS) entry which is preliminary data.</text>
</comment>
<evidence type="ECO:0000313" key="1">
    <source>
        <dbReference type="EMBL" id="MCS5726555.1"/>
    </source>
</evidence>
<dbReference type="Proteomes" id="UP001165587">
    <property type="component" value="Unassembled WGS sequence"/>
</dbReference>
<proteinExistence type="predicted"/>
<protein>
    <submittedName>
        <fullName evidence="1">Uncharacterized protein</fullName>
    </submittedName>
</protein>
<accession>A0AA41XHV4</accession>
<gene>
    <name evidence="1" type="ORF">N1028_11685</name>
</gene>
<reference evidence="1" key="1">
    <citation type="submission" date="2022-08" db="EMBL/GenBank/DDBJ databases">
        <authorList>
            <person name="Deng Y."/>
            <person name="Han X.-F."/>
            <person name="Zhang Y.-Q."/>
        </authorList>
    </citation>
    <scope>NUCLEOTIDE SEQUENCE</scope>
    <source>
        <strain evidence="1">CPCC 203407</strain>
    </source>
</reference>
<name>A0AA41XHV4_9MICO</name>
<keyword evidence="2" id="KW-1185">Reference proteome</keyword>
<organism evidence="1 2">
    <name type="scientific">Herbiconiux oxytropis</name>
    <dbReference type="NCBI Taxonomy" id="2970915"/>
    <lineage>
        <taxon>Bacteria</taxon>
        <taxon>Bacillati</taxon>
        <taxon>Actinomycetota</taxon>
        <taxon>Actinomycetes</taxon>
        <taxon>Micrococcales</taxon>
        <taxon>Microbacteriaceae</taxon>
        <taxon>Herbiconiux</taxon>
    </lineage>
</organism>